<feature type="chain" id="PRO_5004172064" evidence="1">
    <location>
        <begin position="27"/>
        <end position="158"/>
    </location>
</feature>
<evidence type="ECO:0000256" key="1">
    <source>
        <dbReference type="SAM" id="SignalP"/>
    </source>
</evidence>
<proteinExistence type="predicted"/>
<feature type="signal peptide" evidence="1">
    <location>
        <begin position="1"/>
        <end position="26"/>
    </location>
</feature>
<accession>Q0FVG8</accession>
<keyword evidence="1" id="KW-0732">Signal</keyword>
<evidence type="ECO:0000313" key="3">
    <source>
        <dbReference type="Proteomes" id="UP000006230"/>
    </source>
</evidence>
<reference evidence="2 3" key="1">
    <citation type="journal article" date="2010" name="J. Bacteriol.">
        <title>Genome sequences of Pelagibaca bermudensis HTCC2601T and Maritimibacter alkaliphilus HTCC2654T, the type strains of two marine Roseobacter genera.</title>
        <authorList>
            <person name="Thrash J.C."/>
            <person name="Cho J.C."/>
            <person name="Ferriera S."/>
            <person name="Johnson J."/>
            <person name="Vergin K.L."/>
            <person name="Giovannoni S.J."/>
        </authorList>
    </citation>
    <scope>NUCLEOTIDE SEQUENCE [LARGE SCALE GENOMIC DNA]</scope>
    <source>
        <strain evidence="3">DSM 26914 / JCM 13377 / KCTC 12554 / HTCC2601</strain>
    </source>
</reference>
<dbReference type="HOGENOM" id="CLU_133117_0_0_5"/>
<dbReference type="STRING" id="314265.R2601_14370"/>
<keyword evidence="3" id="KW-1185">Reference proteome</keyword>
<dbReference type="eggNOG" id="ENOG502Z8ZH">
    <property type="taxonomic scope" value="Bacteria"/>
</dbReference>
<dbReference type="RefSeq" id="WP_007795452.1">
    <property type="nucleotide sequence ID" value="NZ_DS022276.1"/>
</dbReference>
<dbReference type="AlphaFoldDB" id="Q0FVG8"/>
<dbReference type="Proteomes" id="UP000006230">
    <property type="component" value="Unassembled WGS sequence"/>
</dbReference>
<gene>
    <name evidence="2" type="ORF">R2601_14370</name>
</gene>
<sequence>MTGLFGPMLSVLTLLAGLLAAMPGQAAPQHGAYAGPVRVVGDDGGGRLRPRLAEVRQLRASGVRVEIRGDYCLSSCTLYLGAGNVCVRSGTSFGFHGPTYLYEPIRYDRFDYWSRRMAAHYPPELRHWFLSRARFVTHGYVTLSGADLIRMGVPRCRG</sequence>
<comment type="caution">
    <text evidence="2">The sequence shown here is derived from an EMBL/GenBank/DDBJ whole genome shotgun (WGS) entry which is preliminary data.</text>
</comment>
<evidence type="ECO:0000313" key="2">
    <source>
        <dbReference type="EMBL" id="EAU48158.1"/>
    </source>
</evidence>
<protein>
    <submittedName>
        <fullName evidence="2">Uncharacterized protein</fullName>
    </submittedName>
</protein>
<organism evidence="2 3">
    <name type="scientific">Salipiger bermudensis (strain DSM 26914 / JCM 13377 / KCTC 12554 / HTCC2601)</name>
    <name type="common">Pelagibaca bermudensis</name>
    <dbReference type="NCBI Taxonomy" id="314265"/>
    <lineage>
        <taxon>Bacteria</taxon>
        <taxon>Pseudomonadati</taxon>
        <taxon>Pseudomonadota</taxon>
        <taxon>Alphaproteobacteria</taxon>
        <taxon>Rhodobacterales</taxon>
        <taxon>Roseobacteraceae</taxon>
        <taxon>Salipiger</taxon>
    </lineage>
</organism>
<name>Q0FVG8_SALBH</name>
<dbReference type="EMBL" id="AATQ01000002">
    <property type="protein sequence ID" value="EAU48158.1"/>
    <property type="molecule type" value="Genomic_DNA"/>
</dbReference>